<dbReference type="Pfam" id="PF09935">
    <property type="entry name" value="DUF2167"/>
    <property type="match status" value="1"/>
</dbReference>
<name>A0A6C2YSG4_9BACT</name>
<feature type="transmembrane region" description="Helical" evidence="1">
    <location>
        <begin position="270"/>
        <end position="289"/>
    </location>
</feature>
<reference evidence="3" key="1">
    <citation type="submission" date="2019-04" db="EMBL/GenBank/DDBJ databases">
        <authorList>
            <consortium name="Science for Life Laboratories"/>
        </authorList>
    </citation>
    <scope>NUCLEOTIDE SEQUENCE</scope>
    <source>
        <strain evidence="3">MBLW1</strain>
    </source>
</reference>
<dbReference type="InterPro" id="IPR018682">
    <property type="entry name" value="DUF2167_membr"/>
</dbReference>
<sequence>MTWRNLAGLALFGMILAPTSVVAQPAGEPGEGGGGVLAQMMSLSKPGPMKATLRDIATIDIPKGYRFVPESNMRAFNSLFQNTTSGSELGAILPDPKETFWFLVFDWTGDGYVKDDERDKLDAAAILKSRQEMQEADNNNRAKQGWAKLEIPGWSKEPFYDPETNNLTWGLRVRDLGAPVSEESVNYESKLLGRRGYVSAVLVGSAEEVNQAIPAYKSLLKNFSYNGGQRYTDFQSGDKIAEYGLTALAAGGILALAAKSGLLGKLLKPLIAVGVLIIAGISSVFKKIFGGGNRDA</sequence>
<evidence type="ECO:0000256" key="1">
    <source>
        <dbReference type="SAM" id="Phobius"/>
    </source>
</evidence>
<dbReference type="KEGG" id="tim:GMBLW1_45650"/>
<feature type="signal peptide" evidence="2">
    <location>
        <begin position="1"/>
        <end position="23"/>
    </location>
</feature>
<evidence type="ECO:0000313" key="4">
    <source>
        <dbReference type="Proteomes" id="UP000464378"/>
    </source>
</evidence>
<evidence type="ECO:0000313" key="3">
    <source>
        <dbReference type="EMBL" id="VIP04628.1"/>
    </source>
</evidence>
<keyword evidence="2" id="KW-0732">Signal</keyword>
<gene>
    <name evidence="3" type="ORF">GMBLW1_45650</name>
</gene>
<dbReference type="EMBL" id="LR586016">
    <property type="protein sequence ID" value="VIP04628.1"/>
    <property type="molecule type" value="Genomic_DNA"/>
</dbReference>
<dbReference type="EMBL" id="LR593887">
    <property type="protein sequence ID" value="VTS06617.1"/>
    <property type="molecule type" value="Genomic_DNA"/>
</dbReference>
<dbReference type="InParanoid" id="A0A6C2YSG4"/>
<keyword evidence="1" id="KW-0472">Membrane</keyword>
<dbReference type="RefSeq" id="WP_162659686.1">
    <property type="nucleotide sequence ID" value="NZ_LR593887.1"/>
</dbReference>
<dbReference type="Proteomes" id="UP000464378">
    <property type="component" value="Chromosome"/>
</dbReference>
<evidence type="ECO:0008006" key="5">
    <source>
        <dbReference type="Google" id="ProtNLM"/>
    </source>
</evidence>
<protein>
    <recommendedName>
        <fullName evidence="5">DUF2167 domain-containing protein</fullName>
    </recommendedName>
</protein>
<organism evidence="3">
    <name type="scientific">Tuwongella immobilis</name>
    <dbReference type="NCBI Taxonomy" id="692036"/>
    <lineage>
        <taxon>Bacteria</taxon>
        <taxon>Pseudomonadati</taxon>
        <taxon>Planctomycetota</taxon>
        <taxon>Planctomycetia</taxon>
        <taxon>Gemmatales</taxon>
        <taxon>Gemmataceae</taxon>
        <taxon>Tuwongella</taxon>
    </lineage>
</organism>
<keyword evidence="1" id="KW-1133">Transmembrane helix</keyword>
<accession>A0A6C2YSG4</accession>
<evidence type="ECO:0000256" key="2">
    <source>
        <dbReference type="SAM" id="SignalP"/>
    </source>
</evidence>
<feature type="chain" id="PRO_5036383934" description="DUF2167 domain-containing protein" evidence="2">
    <location>
        <begin position="24"/>
        <end position="296"/>
    </location>
</feature>
<dbReference type="AlphaFoldDB" id="A0A6C2YSG4"/>
<keyword evidence="4" id="KW-1185">Reference proteome</keyword>
<proteinExistence type="predicted"/>
<keyword evidence="1" id="KW-0812">Transmembrane</keyword>